<evidence type="ECO:0000313" key="9">
    <source>
        <dbReference type="EMBL" id="TCO85871.1"/>
    </source>
</evidence>
<name>A0A4R2LZ99_9FIRM</name>
<dbReference type="InterPro" id="IPR020846">
    <property type="entry name" value="MFS_dom"/>
</dbReference>
<evidence type="ECO:0000256" key="6">
    <source>
        <dbReference type="ARBA" id="ARBA00023136"/>
    </source>
</evidence>
<comment type="subcellular location">
    <subcellularLocation>
        <location evidence="1">Cell membrane</location>
        <topology evidence="1">Multi-pass membrane protein</topology>
    </subcellularLocation>
</comment>
<dbReference type="Gene3D" id="1.20.1250.20">
    <property type="entry name" value="MFS general substrate transporter like domains"/>
    <property type="match status" value="1"/>
</dbReference>
<keyword evidence="4 7" id="KW-0812">Transmembrane</keyword>
<dbReference type="Proteomes" id="UP000295711">
    <property type="component" value="Unassembled WGS sequence"/>
</dbReference>
<keyword evidence="5 7" id="KW-1133">Transmembrane helix</keyword>
<evidence type="ECO:0000256" key="1">
    <source>
        <dbReference type="ARBA" id="ARBA00004651"/>
    </source>
</evidence>
<dbReference type="RefSeq" id="WP_132088796.1">
    <property type="nucleotide sequence ID" value="NZ_JANKAQ010000001.1"/>
</dbReference>
<evidence type="ECO:0000256" key="5">
    <source>
        <dbReference type="ARBA" id="ARBA00022989"/>
    </source>
</evidence>
<dbReference type="PANTHER" id="PTHR43266">
    <property type="entry name" value="MACROLIDE-EFFLUX PROTEIN"/>
    <property type="match status" value="1"/>
</dbReference>
<dbReference type="PROSITE" id="PS50850">
    <property type="entry name" value="MFS"/>
    <property type="match status" value="1"/>
</dbReference>
<protein>
    <submittedName>
        <fullName evidence="9">Putative MFS family arabinose efflux permease</fullName>
    </submittedName>
</protein>
<dbReference type="InterPro" id="IPR036259">
    <property type="entry name" value="MFS_trans_sf"/>
</dbReference>
<evidence type="ECO:0000256" key="2">
    <source>
        <dbReference type="ARBA" id="ARBA00022448"/>
    </source>
</evidence>
<dbReference type="SUPFAM" id="SSF103473">
    <property type="entry name" value="MFS general substrate transporter"/>
    <property type="match status" value="1"/>
</dbReference>
<keyword evidence="6 7" id="KW-0472">Membrane</keyword>
<accession>A0A4R2LZ99</accession>
<dbReference type="PRINTS" id="PR01988">
    <property type="entry name" value="EXPORTERBACE"/>
</dbReference>
<feature type="transmembrane region" description="Helical" evidence="7">
    <location>
        <begin position="100"/>
        <end position="119"/>
    </location>
</feature>
<keyword evidence="10" id="KW-1185">Reference proteome</keyword>
<dbReference type="AlphaFoldDB" id="A0A4R2LZ99"/>
<feature type="transmembrane region" description="Helical" evidence="7">
    <location>
        <begin position="317"/>
        <end position="342"/>
    </location>
</feature>
<feature type="transmembrane region" description="Helical" evidence="7">
    <location>
        <begin position="292"/>
        <end position="311"/>
    </location>
</feature>
<feature type="transmembrane region" description="Helical" evidence="7">
    <location>
        <begin position="140"/>
        <end position="163"/>
    </location>
</feature>
<feature type="transmembrane region" description="Helical" evidence="7">
    <location>
        <begin position="221"/>
        <end position="249"/>
    </location>
</feature>
<dbReference type="PANTHER" id="PTHR43266:SF9">
    <property type="entry name" value="PERMEASE, MAJOR FACILITATOR SUPERFAMILY-RELATED"/>
    <property type="match status" value="1"/>
</dbReference>
<sequence length="412" mass="44383">MEKTKLFQRDFTMVVIGQIISLFGNGILRFALPLYLLRETESSALFGMVTACSFIPMVIFSFFGGVIADRVNKRNIMVTLDFSTAGLICIFYVVFQRLPLVPLMIVVLMVLYGISGAYQPAVQASIPLLAESENLMQANAVINMVGTLSGLFGPVIGGILFGSFGIKPILALSIICFLASAVMEIFIHIPYKKTSYTKGAAAIVKEDLKESWCFVKDEKPAFISVVCILALFNLVLSAALIVGIPIMIIQILGMSDMQLGVAQGAMGVGGLIGGMLASVVHEKIQIKDSWMLLTACAVAALFMGMTLIPGMPKLFGFRVITVMSFVIMAASTIFTVQILTLLQQQTPPHLLGKIMAAIMAIANCAQPGGQALYGVLFDIFSVIPWVVMSGGAVGAFLISLYSKRAFQKLNND</sequence>
<dbReference type="GO" id="GO:0022857">
    <property type="term" value="F:transmembrane transporter activity"/>
    <property type="evidence" value="ECO:0007669"/>
    <property type="project" value="InterPro"/>
</dbReference>
<proteinExistence type="predicted"/>
<evidence type="ECO:0000256" key="7">
    <source>
        <dbReference type="SAM" id="Phobius"/>
    </source>
</evidence>
<feature type="domain" description="Major facilitator superfamily (MFS) profile" evidence="8">
    <location>
        <begin position="10"/>
        <end position="407"/>
    </location>
</feature>
<feature type="transmembrane region" description="Helical" evidence="7">
    <location>
        <begin position="261"/>
        <end position="280"/>
    </location>
</feature>
<dbReference type="EMBL" id="SLXA01000002">
    <property type="protein sequence ID" value="TCO85871.1"/>
    <property type="molecule type" value="Genomic_DNA"/>
</dbReference>
<dbReference type="OrthoDB" id="9763297at2"/>
<organism evidence="9 10">
    <name type="scientific">Frisingicoccus caecimuris</name>
    <dbReference type="NCBI Taxonomy" id="1796636"/>
    <lineage>
        <taxon>Bacteria</taxon>
        <taxon>Bacillati</taxon>
        <taxon>Bacillota</taxon>
        <taxon>Clostridia</taxon>
        <taxon>Lachnospirales</taxon>
        <taxon>Lachnospiraceae</taxon>
        <taxon>Frisingicoccus</taxon>
    </lineage>
</organism>
<gene>
    <name evidence="9" type="ORF">EV212_102188</name>
</gene>
<keyword evidence="3" id="KW-1003">Cell membrane</keyword>
<reference evidence="9 10" key="1">
    <citation type="submission" date="2019-03" db="EMBL/GenBank/DDBJ databases">
        <title>Genomic Encyclopedia of Type Strains, Phase IV (KMG-IV): sequencing the most valuable type-strain genomes for metagenomic binning, comparative biology and taxonomic classification.</title>
        <authorList>
            <person name="Goeker M."/>
        </authorList>
    </citation>
    <scope>NUCLEOTIDE SEQUENCE [LARGE SCALE GENOMIC DNA]</scope>
    <source>
        <strain evidence="9 10">DSM 28559</strain>
    </source>
</reference>
<feature type="transmembrane region" description="Helical" evidence="7">
    <location>
        <begin position="169"/>
        <end position="189"/>
    </location>
</feature>
<feature type="transmembrane region" description="Helical" evidence="7">
    <location>
        <begin position="12"/>
        <end position="32"/>
    </location>
</feature>
<comment type="caution">
    <text evidence="9">The sequence shown here is derived from an EMBL/GenBank/DDBJ whole genome shotgun (WGS) entry which is preliminary data.</text>
</comment>
<keyword evidence="2" id="KW-0813">Transport</keyword>
<dbReference type="CDD" id="cd06173">
    <property type="entry name" value="MFS_MefA_like"/>
    <property type="match status" value="1"/>
</dbReference>
<evidence type="ECO:0000256" key="4">
    <source>
        <dbReference type="ARBA" id="ARBA00022692"/>
    </source>
</evidence>
<dbReference type="InterPro" id="IPR011701">
    <property type="entry name" value="MFS"/>
</dbReference>
<feature type="transmembrane region" description="Helical" evidence="7">
    <location>
        <begin position="75"/>
        <end position="94"/>
    </location>
</feature>
<dbReference type="InterPro" id="IPR022324">
    <property type="entry name" value="Bacilysin_exporter_BacE_put"/>
</dbReference>
<dbReference type="Pfam" id="PF07690">
    <property type="entry name" value="MFS_1"/>
    <property type="match status" value="1"/>
</dbReference>
<evidence type="ECO:0000259" key="8">
    <source>
        <dbReference type="PROSITE" id="PS50850"/>
    </source>
</evidence>
<evidence type="ECO:0000313" key="10">
    <source>
        <dbReference type="Proteomes" id="UP000295711"/>
    </source>
</evidence>
<feature type="transmembrane region" description="Helical" evidence="7">
    <location>
        <begin position="354"/>
        <end position="376"/>
    </location>
</feature>
<feature type="transmembrane region" description="Helical" evidence="7">
    <location>
        <begin position="382"/>
        <end position="401"/>
    </location>
</feature>
<feature type="transmembrane region" description="Helical" evidence="7">
    <location>
        <begin position="44"/>
        <end position="68"/>
    </location>
</feature>
<dbReference type="GO" id="GO:0005886">
    <property type="term" value="C:plasma membrane"/>
    <property type="evidence" value="ECO:0007669"/>
    <property type="project" value="UniProtKB-SubCell"/>
</dbReference>
<evidence type="ECO:0000256" key="3">
    <source>
        <dbReference type="ARBA" id="ARBA00022475"/>
    </source>
</evidence>